<evidence type="ECO:0000256" key="4">
    <source>
        <dbReference type="ARBA" id="ARBA00012280"/>
    </source>
</evidence>
<dbReference type="CDD" id="cd02016">
    <property type="entry name" value="TPP_E1_OGDC_like"/>
    <property type="match status" value="1"/>
</dbReference>
<dbReference type="InterPro" id="IPR031717">
    <property type="entry name" value="ODO-1/KGD_C"/>
</dbReference>
<gene>
    <name evidence="8" type="ORF">SAMN04488109_5673</name>
</gene>
<dbReference type="NCBIfam" id="NF006914">
    <property type="entry name" value="PRK09404.1"/>
    <property type="match status" value="1"/>
</dbReference>
<dbReference type="GO" id="GO:0005829">
    <property type="term" value="C:cytosol"/>
    <property type="evidence" value="ECO:0007669"/>
    <property type="project" value="TreeGrafter"/>
</dbReference>
<name>A0A1M5WG92_9BACT</name>
<dbReference type="NCBIfam" id="TIGR00239">
    <property type="entry name" value="2oxo_dh_E1"/>
    <property type="match status" value="1"/>
</dbReference>
<evidence type="ECO:0000259" key="7">
    <source>
        <dbReference type="SMART" id="SM00861"/>
    </source>
</evidence>
<dbReference type="Gene3D" id="3.40.50.970">
    <property type="match status" value="1"/>
</dbReference>
<evidence type="ECO:0000256" key="6">
    <source>
        <dbReference type="ARBA" id="ARBA00023052"/>
    </source>
</evidence>
<dbReference type="PANTHER" id="PTHR23152:SF4">
    <property type="entry name" value="2-OXOADIPATE DEHYDROGENASE COMPLEX COMPONENT E1"/>
    <property type="match status" value="1"/>
</dbReference>
<dbReference type="NCBIfam" id="NF008907">
    <property type="entry name" value="PRK12270.1"/>
    <property type="match status" value="1"/>
</dbReference>
<comment type="function">
    <text evidence="2">E1 component of the 2-oxoglutarate dehydrogenase (OGDH) complex which catalyzes the decarboxylation of 2-oxoglutarate, the first step in the conversion of 2-oxoglutarate to succinyl-CoA and CO(2).</text>
</comment>
<evidence type="ECO:0000256" key="2">
    <source>
        <dbReference type="ARBA" id="ARBA00003906"/>
    </source>
</evidence>
<feature type="domain" description="Transketolase-like pyrimidine-binding" evidence="7">
    <location>
        <begin position="575"/>
        <end position="768"/>
    </location>
</feature>
<dbReference type="RefSeq" id="WP_073141459.1">
    <property type="nucleotide sequence ID" value="NZ_FQWQ01000005.1"/>
</dbReference>
<dbReference type="GO" id="GO:0004591">
    <property type="term" value="F:oxoglutarate dehydrogenase (succinyl-transferring) activity"/>
    <property type="evidence" value="ECO:0007669"/>
    <property type="project" value="UniProtKB-EC"/>
</dbReference>
<proteinExistence type="inferred from homology"/>
<dbReference type="InterPro" id="IPR001017">
    <property type="entry name" value="DH_E1"/>
</dbReference>
<dbReference type="InterPro" id="IPR011603">
    <property type="entry name" value="2oxoglutarate_DH_E1"/>
</dbReference>
<evidence type="ECO:0000256" key="5">
    <source>
        <dbReference type="ARBA" id="ARBA00023002"/>
    </source>
</evidence>
<dbReference type="Gene3D" id="1.10.287.1150">
    <property type="entry name" value="TPP helical domain"/>
    <property type="match status" value="1"/>
</dbReference>
<dbReference type="Pfam" id="PF00676">
    <property type="entry name" value="E1_dh"/>
    <property type="match status" value="1"/>
</dbReference>
<dbReference type="GO" id="GO:0030976">
    <property type="term" value="F:thiamine pyrophosphate binding"/>
    <property type="evidence" value="ECO:0007669"/>
    <property type="project" value="InterPro"/>
</dbReference>
<dbReference type="InterPro" id="IPR032106">
    <property type="entry name" value="2-oxogl_dehyd_N"/>
</dbReference>
<accession>A0A1M5WG92</accession>
<dbReference type="EMBL" id="FQWQ01000005">
    <property type="protein sequence ID" value="SHH86521.1"/>
    <property type="molecule type" value="Genomic_DNA"/>
</dbReference>
<dbReference type="PIRSF" id="PIRSF000157">
    <property type="entry name" value="Oxoglu_dh_E1"/>
    <property type="match status" value="1"/>
</dbReference>
<dbReference type="SMART" id="SM00861">
    <property type="entry name" value="Transket_pyr"/>
    <property type="match status" value="1"/>
</dbReference>
<dbReference type="Gene3D" id="3.40.50.12470">
    <property type="match status" value="1"/>
</dbReference>
<dbReference type="PANTHER" id="PTHR23152">
    <property type="entry name" value="2-OXOGLUTARATE DEHYDROGENASE"/>
    <property type="match status" value="1"/>
</dbReference>
<protein>
    <recommendedName>
        <fullName evidence="4">oxoglutarate dehydrogenase (succinyl-transferring)</fullName>
        <ecNumber evidence="4">1.2.4.2</ecNumber>
    </recommendedName>
</protein>
<dbReference type="Pfam" id="PF16870">
    <property type="entry name" value="OxoGdeHyase_C"/>
    <property type="match status" value="1"/>
</dbReference>
<evidence type="ECO:0000313" key="9">
    <source>
        <dbReference type="Proteomes" id="UP000184212"/>
    </source>
</evidence>
<dbReference type="GO" id="GO:0006099">
    <property type="term" value="P:tricarboxylic acid cycle"/>
    <property type="evidence" value="ECO:0007669"/>
    <property type="project" value="TreeGrafter"/>
</dbReference>
<dbReference type="InterPro" id="IPR005475">
    <property type="entry name" value="Transketolase-like_Pyr-bd"/>
</dbReference>
<dbReference type="STRING" id="947013.SAMN04488109_5673"/>
<keyword evidence="9" id="KW-1185">Reference proteome</keyword>
<dbReference type="Pfam" id="PF16078">
    <property type="entry name" value="2-oxogl_dehyd_N"/>
    <property type="match status" value="1"/>
</dbReference>
<dbReference type="Pfam" id="PF02779">
    <property type="entry name" value="Transket_pyr"/>
    <property type="match status" value="1"/>
</dbReference>
<reference evidence="8 9" key="1">
    <citation type="submission" date="2016-11" db="EMBL/GenBank/DDBJ databases">
        <authorList>
            <person name="Jaros S."/>
            <person name="Januszkiewicz K."/>
            <person name="Wedrychowicz H."/>
        </authorList>
    </citation>
    <scope>NUCLEOTIDE SEQUENCE [LARGE SCALE GENOMIC DNA]</scope>
    <source>
        <strain evidence="8 9">DSM 24574</strain>
    </source>
</reference>
<keyword evidence="5" id="KW-0560">Oxidoreductase</keyword>
<evidence type="ECO:0000256" key="3">
    <source>
        <dbReference type="ARBA" id="ARBA00006936"/>
    </source>
</evidence>
<dbReference type="EC" id="1.2.4.2" evidence="4"/>
<evidence type="ECO:0000256" key="1">
    <source>
        <dbReference type="ARBA" id="ARBA00001964"/>
    </source>
</evidence>
<dbReference type="Gene3D" id="3.40.50.11610">
    <property type="entry name" value="Multifunctional 2-oxoglutarate metabolism enzyme, C-terminal domain"/>
    <property type="match status" value="1"/>
</dbReference>
<dbReference type="GO" id="GO:0045252">
    <property type="term" value="C:oxoglutarate dehydrogenase complex"/>
    <property type="evidence" value="ECO:0007669"/>
    <property type="project" value="TreeGrafter"/>
</dbReference>
<evidence type="ECO:0000313" key="8">
    <source>
        <dbReference type="EMBL" id="SHH86521.1"/>
    </source>
</evidence>
<dbReference type="InterPro" id="IPR042179">
    <property type="entry name" value="KGD_C_sf"/>
</dbReference>
<comment type="similarity">
    <text evidence="3">Belongs to the alpha-ketoglutarate dehydrogenase family.</text>
</comment>
<sequence length="910" mass="103297">MDNYSYISNADVGYLDQLYQNYKKDPSSVDLTWQKFFEGYDFSNQRFGENGHGPKGGDDSLSLKETQVRNLIFVYRSFGHLKSKTNPVRERRNHQVNFDHTNVGLTDADLDTEFDVGAEIGMGRATLRKIIEKLKSVYLGPIGFEYNFIRNDEVRSWFFQKCEQQYYTYNPSIDEKKSILTKLNEAVVFENFLHTKFLGQKRFSLEGGENTIPALQTIINKAAELDVKEVVIGMAHRGRLNVLSNILGKTYEQIFTEFEGNVSPEQTMGDGDVKYHLGYSSHINTPSGKKIYLKLTPNPSHLEAVDPLVIGYTRGQIDDEYKGDLSKGMAILIHGDAAVAGQGIVYELLQMSGLPGYTTGGTIHFVINNQVGFTTDYDDARTSIYCTDLAKIVDAPVLHVNGDDAEAVSFAAKLAVEYRQKFGQDIFIDLLCYRRHGHNESDEPKFTQPKLYNIIAKHENPREIYVKKLVERGDVDAALADEMDKNFRNQLQDRLNEVKQKPLPYKPQKIEAEWEQMRWATPEDFDKSPETGIKESVIEKVGKALTTIPEGFKPLKQIEKLLKDRQAAFFETKVLGWAEAELLAYGSLLTEKTPVRMSGQDVRRGTFSHRHAYFFDANTNEPYCGLDNIDKTQTKFKIYNSLLSEFGVLGFEYGYAMSSPSALVLWEAQFGDFVNGAQVIIDQFLSSAESKWQRMNGLVMLLPHGYEGQGPEHSSCRPERFLQLAAEYNMIVSNPTTPSNFFHLLRRQVTWQFRKPCVVFSPKSLLRHPAVISPVKEFTSGSFSEVLDDPTGVPAKDVKRVILCSGKLYYDLAEVQQKRKAKDAAIVRIEQLYPFPEKQLKAVLKKYKDAKVVWAQEEPANMGAYSFILRMMPKQEFEVVSRKASASPATGFSKVHKVEQEKLANKAFEI</sequence>
<dbReference type="SUPFAM" id="SSF52518">
    <property type="entry name" value="Thiamin diphosphate-binding fold (THDP-binding)"/>
    <property type="match status" value="2"/>
</dbReference>
<dbReference type="InterPro" id="IPR029061">
    <property type="entry name" value="THDP-binding"/>
</dbReference>
<organism evidence="8 9">
    <name type="scientific">Chryseolinea serpens</name>
    <dbReference type="NCBI Taxonomy" id="947013"/>
    <lineage>
        <taxon>Bacteria</taxon>
        <taxon>Pseudomonadati</taxon>
        <taxon>Bacteroidota</taxon>
        <taxon>Cytophagia</taxon>
        <taxon>Cytophagales</taxon>
        <taxon>Fulvivirgaceae</taxon>
        <taxon>Chryseolinea</taxon>
    </lineage>
</organism>
<dbReference type="AlphaFoldDB" id="A0A1M5WG92"/>
<dbReference type="OrthoDB" id="9759785at2"/>
<dbReference type="Proteomes" id="UP000184212">
    <property type="component" value="Unassembled WGS sequence"/>
</dbReference>
<comment type="cofactor">
    <cofactor evidence="1">
        <name>thiamine diphosphate</name>
        <dbReference type="ChEBI" id="CHEBI:58937"/>
    </cofactor>
</comment>
<keyword evidence="6" id="KW-0786">Thiamine pyrophosphate</keyword>